<dbReference type="AlphaFoldDB" id="A0A6A3LLU1"/>
<gene>
    <name evidence="3" type="ORF">PR001_g13673</name>
</gene>
<evidence type="ECO:0000256" key="1">
    <source>
        <dbReference type="SAM" id="MobiDB-lite"/>
    </source>
</evidence>
<sequence>MSSSPSARASATPPRRTATEEERQRVLDAFEAGGDWLMVARCNNVSRAAAYRLCKKGDPSPPPRGGARASCVKCTDAMVEALETYLDEECTLTLVQLRDKLMEDFEVDVSTSTISAKLATKLITLKQIRKEPSTCNNDVNKAKRYTFAAKLIRHQVNGDYIVYYDESNFNLFCMRTQGRARVGQRAVVKTPPSKGKNLQTLQCAVSVEDGPVLHQLQRGSITMDVNAEFVKSIYATVKASDTYREYFAGKKVVIVLDNAPAHNQVELRLEEVIAEHGDLELLRLGPYSPMLDPIEGCFSVFKAKVKAYLSEHRQRMFSQGSHRSMTEARMCLLEDAANSSIGCMNRHLVVSMALHCQRAVTDALKMEDMQYGALRMPPGFVPQLGECSGQLQCVESYGCTATPTEEKPMCAEKLNCVQEANTTATEPSLICHTYMSCIAQIVAADKQLVGVNRFNCSSICPQEILGTVA</sequence>
<accession>A0A6A3LLU1</accession>
<dbReference type="SUPFAM" id="SSF46689">
    <property type="entry name" value="Homeodomain-like"/>
    <property type="match status" value="1"/>
</dbReference>
<dbReference type="InterPro" id="IPR009057">
    <property type="entry name" value="Homeodomain-like_sf"/>
</dbReference>
<name>A0A6A3LLU1_9STRA</name>
<dbReference type="Gene3D" id="3.30.420.10">
    <property type="entry name" value="Ribonuclease H-like superfamily/Ribonuclease H"/>
    <property type="match status" value="1"/>
</dbReference>
<comment type="caution">
    <text evidence="3">The sequence shown here is derived from an EMBL/GenBank/DDBJ whole genome shotgun (WGS) entry which is preliminary data.</text>
</comment>
<dbReference type="GO" id="GO:0003676">
    <property type="term" value="F:nucleic acid binding"/>
    <property type="evidence" value="ECO:0007669"/>
    <property type="project" value="InterPro"/>
</dbReference>
<feature type="region of interest" description="Disordered" evidence="1">
    <location>
        <begin position="1"/>
        <end position="22"/>
    </location>
</feature>
<feature type="domain" description="Tc1-like transposase DDE" evidence="2">
    <location>
        <begin position="161"/>
        <end position="307"/>
    </location>
</feature>
<evidence type="ECO:0000313" key="3">
    <source>
        <dbReference type="EMBL" id="KAE9020179.1"/>
    </source>
</evidence>
<dbReference type="InterPro" id="IPR038717">
    <property type="entry name" value="Tc1-like_DDE_dom"/>
</dbReference>
<dbReference type="PANTHER" id="PTHR48472">
    <property type="entry name" value="TC1-LIKE TRANSPOSASE DDE DOMAIN-CONTAINING PROTEIN"/>
    <property type="match status" value="1"/>
</dbReference>
<dbReference type="EMBL" id="QXFV01000947">
    <property type="protein sequence ID" value="KAE9020179.1"/>
    <property type="molecule type" value="Genomic_DNA"/>
</dbReference>
<feature type="compositionally biased region" description="Low complexity" evidence="1">
    <location>
        <begin position="1"/>
        <end position="16"/>
    </location>
</feature>
<protein>
    <recommendedName>
        <fullName evidence="2">Tc1-like transposase DDE domain-containing protein</fullName>
    </recommendedName>
</protein>
<dbReference type="Proteomes" id="UP000429607">
    <property type="component" value="Unassembled WGS sequence"/>
</dbReference>
<dbReference type="Pfam" id="PF13358">
    <property type="entry name" value="DDE_3"/>
    <property type="match status" value="1"/>
</dbReference>
<organism evidence="3 4">
    <name type="scientific">Phytophthora rubi</name>
    <dbReference type="NCBI Taxonomy" id="129364"/>
    <lineage>
        <taxon>Eukaryota</taxon>
        <taxon>Sar</taxon>
        <taxon>Stramenopiles</taxon>
        <taxon>Oomycota</taxon>
        <taxon>Peronosporomycetes</taxon>
        <taxon>Peronosporales</taxon>
        <taxon>Peronosporaceae</taxon>
        <taxon>Phytophthora</taxon>
    </lineage>
</organism>
<dbReference type="PANTHER" id="PTHR48472:SF1">
    <property type="entry name" value="TC1-LIKE TRANSPOSASE DDE DOMAIN-CONTAINING PROTEIN"/>
    <property type="match status" value="1"/>
</dbReference>
<reference evidence="3 4" key="1">
    <citation type="submission" date="2018-09" db="EMBL/GenBank/DDBJ databases">
        <title>Genomic investigation of the strawberry pathogen Phytophthora fragariae indicates pathogenicity is determined by transcriptional variation in three key races.</title>
        <authorList>
            <person name="Adams T.M."/>
            <person name="Armitage A.D."/>
            <person name="Sobczyk M.K."/>
            <person name="Bates H.J."/>
            <person name="Dunwell J.M."/>
            <person name="Nellist C.F."/>
            <person name="Harrison R.J."/>
        </authorList>
    </citation>
    <scope>NUCLEOTIDE SEQUENCE [LARGE SCALE GENOMIC DNA]</scope>
    <source>
        <strain evidence="3 4">SCRP249</strain>
    </source>
</reference>
<evidence type="ECO:0000259" key="2">
    <source>
        <dbReference type="Pfam" id="PF13358"/>
    </source>
</evidence>
<dbReference type="InterPro" id="IPR036397">
    <property type="entry name" value="RNaseH_sf"/>
</dbReference>
<evidence type="ECO:0000313" key="4">
    <source>
        <dbReference type="Proteomes" id="UP000429607"/>
    </source>
</evidence>
<proteinExistence type="predicted"/>